<protein>
    <submittedName>
        <fullName evidence="1">Uncharacterized protein</fullName>
    </submittedName>
</protein>
<keyword evidence="2" id="KW-1185">Reference proteome</keyword>
<evidence type="ECO:0000313" key="2">
    <source>
        <dbReference type="Proteomes" id="UP000249402"/>
    </source>
</evidence>
<dbReference type="OrthoDB" id="5210511at2759"/>
<reference evidence="1 2" key="1">
    <citation type="submission" date="2018-02" db="EMBL/GenBank/DDBJ databases">
        <title>The genomes of Aspergillus section Nigri reveals drivers in fungal speciation.</title>
        <authorList>
            <consortium name="DOE Joint Genome Institute"/>
            <person name="Vesth T.C."/>
            <person name="Nybo J."/>
            <person name="Theobald S."/>
            <person name="Brandl J."/>
            <person name="Frisvad J.C."/>
            <person name="Nielsen K.F."/>
            <person name="Lyhne E.K."/>
            <person name="Kogle M.E."/>
            <person name="Kuo A."/>
            <person name="Riley R."/>
            <person name="Clum A."/>
            <person name="Nolan M."/>
            <person name="Lipzen A."/>
            <person name="Salamov A."/>
            <person name="Henrissat B."/>
            <person name="Wiebenga A."/>
            <person name="De vries R.P."/>
            <person name="Grigoriev I.V."/>
            <person name="Mortensen U.H."/>
            <person name="Andersen M.R."/>
            <person name="Baker S.E."/>
        </authorList>
    </citation>
    <scope>NUCLEOTIDE SEQUENCE [LARGE SCALE GENOMIC DNA]</scope>
    <source>
        <strain evidence="1 2">CBS 121593</strain>
    </source>
</reference>
<dbReference type="Proteomes" id="UP000249402">
    <property type="component" value="Unassembled WGS sequence"/>
</dbReference>
<accession>A0A395GRG7</accession>
<sequence length="116" mass="12312">MLEWLWVTPARSVCILFLLNSTTISLSNPIFHSSTRTTQAVTMQLQTITLTLLTTLIASVQGTVTLGSSCSGSGYDCTSDFDNIAVCNGAQWVLAAKCGTACCIWPAGDQAPSCRC</sequence>
<proteinExistence type="predicted"/>
<evidence type="ECO:0000313" key="1">
    <source>
        <dbReference type="EMBL" id="RAK98160.1"/>
    </source>
</evidence>
<dbReference type="EMBL" id="KZ824456">
    <property type="protein sequence ID" value="RAK98160.1"/>
    <property type="molecule type" value="Genomic_DNA"/>
</dbReference>
<dbReference type="GeneID" id="37225861"/>
<name>A0A395GRG7_9EURO</name>
<dbReference type="AlphaFoldDB" id="A0A395GRG7"/>
<dbReference type="VEuPathDB" id="FungiDB:BO80DRAFT_437254"/>
<organism evidence="1 2">
    <name type="scientific">Aspergillus ibericus CBS 121593</name>
    <dbReference type="NCBI Taxonomy" id="1448316"/>
    <lineage>
        <taxon>Eukaryota</taxon>
        <taxon>Fungi</taxon>
        <taxon>Dikarya</taxon>
        <taxon>Ascomycota</taxon>
        <taxon>Pezizomycotina</taxon>
        <taxon>Eurotiomycetes</taxon>
        <taxon>Eurotiomycetidae</taxon>
        <taxon>Eurotiales</taxon>
        <taxon>Aspergillaceae</taxon>
        <taxon>Aspergillus</taxon>
        <taxon>Aspergillus subgen. Circumdati</taxon>
    </lineage>
</organism>
<gene>
    <name evidence="1" type="ORF">BO80DRAFT_437254</name>
</gene>
<dbReference type="RefSeq" id="XP_025572488.1">
    <property type="nucleotide sequence ID" value="XM_025720996.1"/>
</dbReference>